<dbReference type="InterPro" id="IPR024072">
    <property type="entry name" value="DHFR-like_dom_sf"/>
</dbReference>
<dbReference type="Pfam" id="PF01872">
    <property type="entry name" value="RibD_C"/>
    <property type="match status" value="1"/>
</dbReference>
<comment type="caution">
    <text evidence="2">The sequence shown here is derived from an EMBL/GenBank/DDBJ whole genome shotgun (WGS) entry which is preliminary data.</text>
</comment>
<gene>
    <name evidence="2" type="ORF">KSF_002290</name>
</gene>
<dbReference type="EMBL" id="BNJK01000001">
    <property type="protein sequence ID" value="GHO90181.1"/>
    <property type="molecule type" value="Genomic_DNA"/>
</dbReference>
<sequence>MRNIIEHTLVSLDGVSTGAAIPRFGEYRDDEEYNRDRLDQALSCEALLIGRTTYELFAKNFPIRTDPWGERINAMPKYVFSSTLEKADWNNTTIIRGNVVAEVTKLKQQEGRDLLIYGSALLTETLLKHHLIDALGLSIFPFVLGQGKQLFRQSDHPALTLVETKSFSRGIVMLTYEPQY</sequence>
<evidence type="ECO:0000259" key="1">
    <source>
        <dbReference type="Pfam" id="PF01872"/>
    </source>
</evidence>
<name>A0A8J3IH51_9CHLR</name>
<dbReference type="GO" id="GO:0008703">
    <property type="term" value="F:5-amino-6-(5-phosphoribosylamino)uracil reductase activity"/>
    <property type="evidence" value="ECO:0007669"/>
    <property type="project" value="InterPro"/>
</dbReference>
<reference evidence="2" key="1">
    <citation type="submission" date="2020-10" db="EMBL/GenBank/DDBJ databases">
        <title>Taxonomic study of unclassified bacteria belonging to the class Ktedonobacteria.</title>
        <authorList>
            <person name="Yabe S."/>
            <person name="Wang C.M."/>
            <person name="Zheng Y."/>
            <person name="Sakai Y."/>
            <person name="Cavaletti L."/>
            <person name="Monciardini P."/>
            <person name="Donadio S."/>
        </authorList>
    </citation>
    <scope>NUCLEOTIDE SEQUENCE</scope>
    <source>
        <strain evidence="2">ID150040</strain>
    </source>
</reference>
<dbReference type="Gene3D" id="3.40.430.10">
    <property type="entry name" value="Dihydrofolate Reductase, subunit A"/>
    <property type="match status" value="1"/>
</dbReference>
<dbReference type="SUPFAM" id="SSF53597">
    <property type="entry name" value="Dihydrofolate reductase-like"/>
    <property type="match status" value="1"/>
</dbReference>
<dbReference type="AlphaFoldDB" id="A0A8J3IH51"/>
<organism evidence="2 3">
    <name type="scientific">Reticulibacter mediterranei</name>
    <dbReference type="NCBI Taxonomy" id="2778369"/>
    <lineage>
        <taxon>Bacteria</taxon>
        <taxon>Bacillati</taxon>
        <taxon>Chloroflexota</taxon>
        <taxon>Ktedonobacteria</taxon>
        <taxon>Ktedonobacterales</taxon>
        <taxon>Reticulibacteraceae</taxon>
        <taxon>Reticulibacter</taxon>
    </lineage>
</organism>
<dbReference type="InterPro" id="IPR002734">
    <property type="entry name" value="RibDG_C"/>
</dbReference>
<keyword evidence="3" id="KW-1185">Reference proteome</keyword>
<dbReference type="GO" id="GO:0009231">
    <property type="term" value="P:riboflavin biosynthetic process"/>
    <property type="evidence" value="ECO:0007669"/>
    <property type="project" value="InterPro"/>
</dbReference>
<protein>
    <submittedName>
        <fullName evidence="2">Deaminase</fullName>
    </submittedName>
</protein>
<proteinExistence type="predicted"/>
<evidence type="ECO:0000313" key="3">
    <source>
        <dbReference type="Proteomes" id="UP000597444"/>
    </source>
</evidence>
<dbReference type="InterPro" id="IPR050765">
    <property type="entry name" value="Riboflavin_Biosynth_HTPR"/>
</dbReference>
<dbReference type="PANTHER" id="PTHR38011">
    <property type="entry name" value="DIHYDROFOLATE REDUCTASE FAMILY PROTEIN (AFU_ORTHOLOGUE AFUA_8G06820)"/>
    <property type="match status" value="1"/>
</dbReference>
<accession>A0A8J3IH51</accession>
<dbReference type="PANTHER" id="PTHR38011:SF11">
    <property type="entry name" value="2,5-DIAMINO-6-RIBOSYLAMINO-4(3H)-PYRIMIDINONE 5'-PHOSPHATE REDUCTASE"/>
    <property type="match status" value="1"/>
</dbReference>
<dbReference type="Proteomes" id="UP000597444">
    <property type="component" value="Unassembled WGS sequence"/>
</dbReference>
<feature type="domain" description="Bacterial bifunctional deaminase-reductase C-terminal" evidence="1">
    <location>
        <begin position="4"/>
        <end position="172"/>
    </location>
</feature>
<evidence type="ECO:0000313" key="2">
    <source>
        <dbReference type="EMBL" id="GHO90181.1"/>
    </source>
</evidence>
<dbReference type="RefSeq" id="WP_220201169.1">
    <property type="nucleotide sequence ID" value="NZ_BNJK01000001.1"/>
</dbReference>